<dbReference type="Pfam" id="PF06957">
    <property type="entry name" value="COPI_C"/>
    <property type="match status" value="1"/>
</dbReference>
<dbReference type="PIRSF" id="PIRSF003354">
    <property type="entry name" value="Coatomer_alpha_subunit"/>
    <property type="match status" value="1"/>
</dbReference>
<dbReference type="InterPro" id="IPR050844">
    <property type="entry name" value="Coatomer_complex_subunit"/>
</dbReference>
<evidence type="ECO:0000256" key="5">
    <source>
        <dbReference type="ARBA" id="ARBA00022737"/>
    </source>
</evidence>
<evidence type="ECO:0000313" key="15">
    <source>
        <dbReference type="EMBL" id="CCF60748.1"/>
    </source>
</evidence>
<dbReference type="RefSeq" id="XP_003959883.1">
    <property type="nucleotide sequence ID" value="XM_003959834.1"/>
</dbReference>
<dbReference type="eggNOG" id="KOG0292">
    <property type="taxonomic scope" value="Eukaryota"/>
</dbReference>
<dbReference type="GO" id="GO:0005198">
    <property type="term" value="F:structural molecule activity"/>
    <property type="evidence" value="ECO:0007669"/>
    <property type="project" value="InterPro"/>
</dbReference>
<dbReference type="FunFam" id="1.25.40.470:FF:000002">
    <property type="entry name" value="Coatomer subunit alpha"/>
    <property type="match status" value="1"/>
</dbReference>
<dbReference type="PROSITE" id="PS50294">
    <property type="entry name" value="WD_REPEATS_REGION"/>
    <property type="match status" value="5"/>
</dbReference>
<dbReference type="CDD" id="cd22948">
    <property type="entry name" value="Coatomer_WDAD_alpha"/>
    <property type="match status" value="1"/>
</dbReference>
<proteinExistence type="predicted"/>
<keyword evidence="5" id="KW-0677">Repeat</keyword>
<evidence type="ECO:0000256" key="2">
    <source>
        <dbReference type="ARBA" id="ARBA00022448"/>
    </source>
</evidence>
<reference evidence="15 16" key="1">
    <citation type="journal article" date="2011" name="Proc. Natl. Acad. Sci. U.S.A.">
        <title>Evolutionary erosion of yeast sex chromosomes by mating-type switching accidents.</title>
        <authorList>
            <person name="Gordon J.L."/>
            <person name="Armisen D."/>
            <person name="Proux-Wera E."/>
            <person name="Oheigeartaigh S.S."/>
            <person name="Byrne K.P."/>
            <person name="Wolfe K.H."/>
        </authorList>
    </citation>
    <scope>NUCLEOTIDE SEQUENCE [LARGE SCALE GENOMIC DNA]</scope>
    <source>
        <strain evidence="16">ATCC 22294 / BCRC 22015 / CBS 2517 / CECT 1963 / NBRC 1671 / NRRL Y-8276</strain>
    </source>
</reference>
<dbReference type="FunFam" id="2.130.10.10:FF:000022">
    <property type="entry name" value="Coatomer subunit alpha"/>
    <property type="match status" value="1"/>
</dbReference>
<dbReference type="GO" id="GO:0043130">
    <property type="term" value="F:ubiquitin binding"/>
    <property type="evidence" value="ECO:0007669"/>
    <property type="project" value="EnsemblFungi"/>
</dbReference>
<keyword evidence="7 10" id="KW-0653">Protein transport</keyword>
<dbReference type="Pfam" id="PF00400">
    <property type="entry name" value="WD40"/>
    <property type="match status" value="6"/>
</dbReference>
<dbReference type="PRINTS" id="PR00320">
    <property type="entry name" value="GPROTEINBRPT"/>
</dbReference>
<dbReference type="InterPro" id="IPR019775">
    <property type="entry name" value="WD40_repeat_CS"/>
</dbReference>
<sequence length="1206" mass="135790">MKMLTKFESKSTRVKGIAFHPSRPLVLVALFSSTIQLWDYRMGTLLHRFEGHDGPVRGIDFHPTQPIFASTGDDATIRIWSLDTNKCLYTFTGHLDYVRTVFFHHELPWLISASDDQTIRIWNWQNRKEIACLTGHNHFVMCAQFHPTEDLVVSASLDETVRVWDISGLRKKHSAPGAMSMEDQMIAQQNLLDGGFGDCVVKFILEGHTRGVNWASFHPTLPLIVSGGDDRQVKLWRMSSTKAWEIDSCRGHTNNVDCVIFHPQQNLIISAGEDKTLRVWDLDKRVPVKQFKRENDRFWLVAAHPTINLFGAAHDSGIMIFKLDRERPCSVIHQNQLLFVNKAKEIQSFDYQKKVTSLPFANLKKIGQTWSAFRSISYNPSQHSILVNEGNDKFALVILPKQPAGAVDPSSVLEDTGSFATFVARNRFVVYNKSTESIEVRSLENKVTKSIKIEDPIKDIVYGGPGSILILQSREVVLFDVQQGKKLASVAAKNVKYVSWSNDGQYIALMSKHTITIVTKRLELVNSMHETIRIKSAAWDESGILIYSTLNHIRYSLLNGDRGIIKTLENTLYITKVQDKFVYTLNREGEIEIIKIDPTEYRFKKALVNKNFPEVLKLIRNSNLVGQNIISYLQKKGYPEIALQFVQDTQVRFDLALESGNLKVALEEANKLNKSCTWEKLNKEALAQGDIELSEMIYQTQHSFDKLSFLYLLTGDSLKLGKMETIAKSRNDPSSILLNSFYNDSREARASMFAELGSPYLAYAIAKTNGDEATAAAYLEQAGIDEQDVVLPDNFKKDAQIEEPKLTPPFQKWPFKEAEPTFFEKALSGQFEDLYIDDKETKGIETKEFTNEGEEESGFFADEDLPVEDDDAWDMGDEDLEIPEEIKQSEEGDISNLVQTEEANETATWVKNSKLPAILAASGAFEAAAQALNKQAGIVEFEPLRKYFLNTYHGCRTCMTATPAELPAIVGYTRSNADAIESSESFPKIAGIDIISEKMNEGYKLFKANKLESAIEVFREVIYRTVLLAVDNDEDEETAHKTLKKAREYILGLSIELARRALPADDIKRNLELAAYFTRAKLASTHRSNALQVAMSQNFKHKNYVQASVFAAEFLKIVPSGPRADQARKIKDRADTIAHDALALDFDAYAQFEICASTFTPIYKDTPSTIDPLTGATYHASEKGKLDKIALISKIGAPASGLRIQL</sequence>
<evidence type="ECO:0000256" key="7">
    <source>
        <dbReference type="ARBA" id="ARBA00022927"/>
    </source>
</evidence>
<keyword evidence="16" id="KW-1185">Reference proteome</keyword>
<dbReference type="GO" id="GO:0006890">
    <property type="term" value="P:retrograde vesicle-mediated transport, Golgi to endoplasmic reticulum"/>
    <property type="evidence" value="ECO:0007669"/>
    <property type="project" value="EnsemblFungi"/>
</dbReference>
<dbReference type="CDD" id="cd00200">
    <property type="entry name" value="WD40"/>
    <property type="match status" value="1"/>
</dbReference>
<organism evidence="15 16">
    <name type="scientific">Kazachstania africana (strain ATCC 22294 / BCRC 22015 / CBS 2517 / CECT 1963 / NBRC 1671 / NRRL Y-8276)</name>
    <name type="common">Yeast</name>
    <name type="synonym">Kluyveromyces africanus</name>
    <dbReference type="NCBI Taxonomy" id="1071382"/>
    <lineage>
        <taxon>Eukaryota</taxon>
        <taxon>Fungi</taxon>
        <taxon>Dikarya</taxon>
        <taxon>Ascomycota</taxon>
        <taxon>Saccharomycotina</taxon>
        <taxon>Saccharomycetes</taxon>
        <taxon>Saccharomycetales</taxon>
        <taxon>Saccharomycetaceae</taxon>
        <taxon>Kazachstania</taxon>
    </lineage>
</organism>
<dbReference type="Pfam" id="PF23953">
    <property type="entry name" value="TPR_COPA_B"/>
    <property type="match status" value="1"/>
</dbReference>
<dbReference type="EMBL" id="HE650832">
    <property type="protein sequence ID" value="CCF60748.1"/>
    <property type="molecule type" value="Genomic_DNA"/>
</dbReference>
<dbReference type="PROSITE" id="PS50082">
    <property type="entry name" value="WD_REPEATS_2"/>
    <property type="match status" value="6"/>
</dbReference>
<evidence type="ECO:0000256" key="8">
    <source>
        <dbReference type="ARBA" id="ARBA00023034"/>
    </source>
</evidence>
<dbReference type="GO" id="GO:0000139">
    <property type="term" value="C:Golgi membrane"/>
    <property type="evidence" value="ECO:0007669"/>
    <property type="project" value="UniProtKB-SubCell"/>
</dbReference>
<feature type="repeat" description="WD" evidence="11">
    <location>
        <begin position="133"/>
        <end position="174"/>
    </location>
</feature>
<feature type="repeat" description="WD" evidence="11">
    <location>
        <begin position="249"/>
        <end position="290"/>
    </location>
</feature>
<feature type="domain" description="COPA/B TPR" evidence="14">
    <location>
        <begin position="627"/>
        <end position="741"/>
    </location>
</feature>
<dbReference type="InterPro" id="IPR047312">
    <property type="entry name" value="Coatomer_alpha_WD-assoc_reg"/>
</dbReference>
<dbReference type="PROSITE" id="PS00678">
    <property type="entry name" value="WD_REPEATS_1"/>
    <property type="match status" value="2"/>
</dbReference>
<dbReference type="OrthoDB" id="10261470at2759"/>
<evidence type="ECO:0000313" key="16">
    <source>
        <dbReference type="Proteomes" id="UP000005220"/>
    </source>
</evidence>
<dbReference type="AlphaFoldDB" id="H2B298"/>
<accession>H2B298</accession>
<evidence type="ECO:0000259" key="13">
    <source>
        <dbReference type="Pfam" id="PF06957"/>
    </source>
</evidence>
<dbReference type="Proteomes" id="UP000005220">
    <property type="component" value="Chromosome 12"/>
</dbReference>
<dbReference type="GO" id="GO:0006891">
    <property type="term" value="P:intra-Golgi vesicle-mediated transport"/>
    <property type="evidence" value="ECO:0007669"/>
    <property type="project" value="TreeGrafter"/>
</dbReference>
<dbReference type="PANTHER" id="PTHR19876:SF1">
    <property type="entry name" value="COATOMER SUBUNIT ALPHA"/>
    <property type="match status" value="1"/>
</dbReference>
<dbReference type="InterPro" id="IPR001680">
    <property type="entry name" value="WD40_rpt"/>
</dbReference>
<feature type="domain" description="Coatomer alpha subunit C-terminal" evidence="13">
    <location>
        <begin position="850"/>
        <end position="1205"/>
    </location>
</feature>
<dbReference type="FunCoup" id="H2B298">
    <property type="interactions" value="1414"/>
</dbReference>
<dbReference type="Pfam" id="PF04053">
    <property type="entry name" value="B-prop_COPA_B_2nd"/>
    <property type="match status" value="1"/>
</dbReference>
<evidence type="ECO:0000256" key="9">
    <source>
        <dbReference type="ARBA" id="ARBA00023136"/>
    </source>
</evidence>
<dbReference type="InterPro" id="IPR011044">
    <property type="entry name" value="Quino_amine_DH_bsu"/>
</dbReference>
<dbReference type="InterPro" id="IPR016391">
    <property type="entry name" value="Coatomer_asu"/>
</dbReference>
<protein>
    <recommendedName>
        <fullName evidence="10">Coatomer subunit alpha</fullName>
    </recommendedName>
</protein>
<gene>
    <name evidence="15" type="primary">KAFR0L01390</name>
    <name evidence="15" type="ORF">KAFR_0L01390</name>
</gene>
<evidence type="ECO:0000256" key="6">
    <source>
        <dbReference type="ARBA" id="ARBA00022892"/>
    </source>
</evidence>
<feature type="domain" description="COPA/B second beta-propeller" evidence="12">
    <location>
        <begin position="344"/>
        <end position="586"/>
    </location>
</feature>
<dbReference type="InterPro" id="IPR020472">
    <property type="entry name" value="WD40_PAC1"/>
</dbReference>
<dbReference type="InParanoid" id="H2B298"/>
<dbReference type="InterPro" id="IPR036322">
    <property type="entry name" value="WD40_repeat_dom_sf"/>
</dbReference>
<dbReference type="GO" id="GO:0006888">
    <property type="term" value="P:endoplasmic reticulum to Golgi vesicle-mediated transport"/>
    <property type="evidence" value="ECO:0007669"/>
    <property type="project" value="EnsemblFungi"/>
</dbReference>
<evidence type="ECO:0000256" key="11">
    <source>
        <dbReference type="PROSITE-ProRule" id="PRU00221"/>
    </source>
</evidence>
<comment type="subcellular location">
    <subcellularLocation>
        <location evidence="10">Cytoplasm</location>
    </subcellularLocation>
    <subcellularLocation>
        <location evidence="1 10">Golgi apparatus membrane</location>
        <topology evidence="1 10">Peripheral membrane protein</topology>
        <orientation evidence="1">Cytoplasmic side</orientation>
    </subcellularLocation>
</comment>
<dbReference type="GO" id="GO:0006886">
    <property type="term" value="P:intracellular protein transport"/>
    <property type="evidence" value="ECO:0007669"/>
    <property type="project" value="UniProtKB-UniRule"/>
</dbReference>
<keyword evidence="2 10" id="KW-0813">Transport</keyword>
<dbReference type="KEGG" id="kaf:KAFR_0L01390"/>
<name>H2B298_KAZAF</name>
<dbReference type="SUPFAM" id="SSF50978">
    <property type="entry name" value="WD40 repeat-like"/>
    <property type="match status" value="1"/>
</dbReference>
<dbReference type="GO" id="GO:0030126">
    <property type="term" value="C:COPI vesicle coat"/>
    <property type="evidence" value="ECO:0007669"/>
    <property type="project" value="UniProtKB-UniRule"/>
</dbReference>
<dbReference type="SUPFAM" id="SSF50969">
    <property type="entry name" value="YVTN repeat-like/Quinoprotein amine dehydrogenase"/>
    <property type="match status" value="1"/>
</dbReference>
<evidence type="ECO:0000256" key="10">
    <source>
        <dbReference type="PIRNR" id="PIRNR003354"/>
    </source>
</evidence>
<dbReference type="Gene3D" id="2.130.10.10">
    <property type="entry name" value="YVTN repeat-like/Quinoprotein amine dehydrogenase"/>
    <property type="match status" value="2"/>
</dbReference>
<dbReference type="GeneID" id="13886956"/>
<evidence type="ECO:0000256" key="4">
    <source>
        <dbReference type="ARBA" id="ARBA00022574"/>
    </source>
</evidence>
<dbReference type="HOGENOM" id="CLU_007565_1_0_1"/>
<dbReference type="Gene3D" id="1.25.40.470">
    <property type="match status" value="1"/>
</dbReference>
<dbReference type="InterPro" id="IPR015943">
    <property type="entry name" value="WD40/YVTN_repeat-like_dom_sf"/>
</dbReference>
<feature type="repeat" description="WD" evidence="11">
    <location>
        <begin position="91"/>
        <end position="132"/>
    </location>
</feature>
<dbReference type="PANTHER" id="PTHR19876">
    <property type="entry name" value="COATOMER"/>
    <property type="match status" value="1"/>
</dbReference>
<keyword evidence="3 10" id="KW-0963">Cytoplasm</keyword>
<dbReference type="InterPro" id="IPR010714">
    <property type="entry name" value="Coatomer_asu_C"/>
</dbReference>
<comment type="function">
    <text evidence="10">The coatomer is a cytosolic protein complex that binds to dilysine motifs and reversibly associates with Golgi non-clathrin-coated vesicles, which further mediate biosynthetic protein transport from the ER, via the Golgi up to the trans Golgi network.</text>
</comment>
<dbReference type="GO" id="GO:0008298">
    <property type="term" value="P:intracellular mRNA localization"/>
    <property type="evidence" value="ECO:0007669"/>
    <property type="project" value="EnsemblFungi"/>
</dbReference>
<dbReference type="STRING" id="1071382.H2B298"/>
<dbReference type="InterPro" id="IPR056176">
    <property type="entry name" value="TPR_COPA_B"/>
</dbReference>
<evidence type="ECO:0000259" key="12">
    <source>
        <dbReference type="Pfam" id="PF04053"/>
    </source>
</evidence>
<keyword evidence="9 10" id="KW-0472">Membrane</keyword>
<feature type="repeat" description="WD" evidence="11">
    <location>
        <begin position="7"/>
        <end position="48"/>
    </location>
</feature>
<evidence type="ECO:0000256" key="3">
    <source>
        <dbReference type="ARBA" id="ARBA00022490"/>
    </source>
</evidence>
<keyword evidence="4 11" id="KW-0853">WD repeat</keyword>
<dbReference type="InterPro" id="IPR006692">
    <property type="entry name" value="Beta-prop_COPA/B_2nd"/>
</dbReference>
<feature type="repeat" description="WD" evidence="11">
    <location>
        <begin position="205"/>
        <end position="246"/>
    </location>
</feature>
<evidence type="ECO:0000256" key="1">
    <source>
        <dbReference type="ARBA" id="ARBA00004255"/>
    </source>
</evidence>
<feature type="repeat" description="WD" evidence="11">
    <location>
        <begin position="49"/>
        <end position="90"/>
    </location>
</feature>
<keyword evidence="8 10" id="KW-0333">Golgi apparatus</keyword>
<comment type="subunit">
    <text evidence="10">Oligomeric complex that consists of at least the alpha, beta, beta', gamma, delta, epsilon and zeta subunits.</text>
</comment>
<keyword evidence="6 10" id="KW-0931">ER-Golgi transport</keyword>
<dbReference type="SMART" id="SM00320">
    <property type="entry name" value="WD40"/>
    <property type="match status" value="7"/>
</dbReference>
<evidence type="ECO:0000259" key="14">
    <source>
        <dbReference type="Pfam" id="PF23953"/>
    </source>
</evidence>